<feature type="compositionally biased region" description="Polar residues" evidence="26">
    <location>
        <begin position="116"/>
        <end position="132"/>
    </location>
</feature>
<dbReference type="GO" id="GO:0043138">
    <property type="term" value="F:3'-5' DNA helicase activity"/>
    <property type="evidence" value="ECO:0007669"/>
    <property type="project" value="UniProtKB-EC"/>
</dbReference>
<dbReference type="GO" id="GO:0009378">
    <property type="term" value="F:four-way junction helicase activity"/>
    <property type="evidence" value="ECO:0007669"/>
    <property type="project" value="TreeGrafter"/>
</dbReference>
<dbReference type="InterPro" id="IPR027417">
    <property type="entry name" value="P-loop_NTPase"/>
</dbReference>
<dbReference type="GO" id="GO:0046872">
    <property type="term" value="F:metal ion binding"/>
    <property type="evidence" value="ECO:0007669"/>
    <property type="project" value="UniProtKB-KW"/>
</dbReference>
<dbReference type="InterPro" id="IPR004589">
    <property type="entry name" value="DNA_helicase_ATP-dep_RecQ"/>
</dbReference>
<feature type="compositionally biased region" description="Gly residues" evidence="26">
    <location>
        <begin position="947"/>
        <end position="957"/>
    </location>
</feature>
<evidence type="ECO:0000259" key="28">
    <source>
        <dbReference type="PROSITE" id="PS51194"/>
    </source>
</evidence>
<dbReference type="Pfam" id="PF00270">
    <property type="entry name" value="DEAD"/>
    <property type="match status" value="1"/>
</dbReference>
<feature type="compositionally biased region" description="Basic residues" evidence="26">
    <location>
        <begin position="1033"/>
        <end position="1042"/>
    </location>
</feature>
<dbReference type="PANTHER" id="PTHR13710">
    <property type="entry name" value="DNA HELICASE RECQ FAMILY MEMBER"/>
    <property type="match status" value="1"/>
</dbReference>
<dbReference type="GO" id="GO:0005694">
    <property type="term" value="C:chromosome"/>
    <property type="evidence" value="ECO:0007669"/>
    <property type="project" value="InterPro"/>
</dbReference>
<evidence type="ECO:0000256" key="7">
    <source>
        <dbReference type="ARBA" id="ARBA00022723"/>
    </source>
</evidence>
<evidence type="ECO:0000256" key="17">
    <source>
        <dbReference type="ARBA" id="ARBA00023242"/>
    </source>
</evidence>
<evidence type="ECO:0000256" key="25">
    <source>
        <dbReference type="ARBA" id="ARBA00084014"/>
    </source>
</evidence>
<feature type="compositionally biased region" description="Basic and acidic residues" evidence="26">
    <location>
        <begin position="133"/>
        <end position="151"/>
    </location>
</feature>
<evidence type="ECO:0000256" key="11">
    <source>
        <dbReference type="ARBA" id="ARBA00022806"/>
    </source>
</evidence>
<comment type="subcellular location">
    <subcellularLocation>
        <location evidence="2">Nucleus</location>
        <location evidence="2">Nucleoplasm</location>
    </subcellularLocation>
</comment>
<dbReference type="NCBIfam" id="TIGR00614">
    <property type="entry name" value="recQ_fam"/>
    <property type="match status" value="1"/>
</dbReference>
<keyword evidence="10" id="KW-0378">Hydrolase</keyword>
<evidence type="ECO:0000256" key="24">
    <source>
        <dbReference type="ARBA" id="ARBA00078243"/>
    </source>
</evidence>
<evidence type="ECO:0000256" key="3">
    <source>
        <dbReference type="ARBA" id="ARBA00005446"/>
    </source>
</evidence>
<sequence length="1491" mass="165882">MSSESNSTADEATDELRKENEPEENGTGEGSPKEEVKEPEETLEDAEVKESAAEESEGKDEDEVAASPVKEEPQHMKDEDLYDKLSCSSPEPGELPDDDEPVEYKRENKYEPVPTEGSSSCGYDSVASPYQTSRERKLSELAMMDIKRESYRSPALDETDRIERLRHSTSRGASYDRDIKSPALPKQEYYSDLDDDDDEDHTPSASPKIKVTVDEEPPPVKKMASIFDKKVKKEENTSDGILQEKLKQYFGHNDFKSPLQKEAIQTIISRTRDVYVSMPTGSGKSLCFQLPGVMQDNRVTIVFSPLLALIKDQLDTLAKLKIPADSINSKMGSKDRDRVLNDLKSIRTDIRFLYITPEQANTATFKELMKLLVKHKKVAYVVVDEAHCVSEWGHDFRPDYLKLGYLRTEYPSIPWIALTATASKQVVSDIFKNLRLKEPVAKFKTPCFRKNLYYDVVFKNSIQDDYIHLRDYIESILEKEDVDVKPSKKACGIIYCRTRETTERVANSLTKLGLKAAAYHAGLKQSERVAVQEDWMDGKYPVISATISFGMGVDKGSVRFVIHWDIPQNVASYYQESGRAGRDGKKSFCRIYHCREQCKSIDFLLRQDLGKSKDKDGKEDKHDKAKLAVKNFEKIVDFCESANCRHKLFSDFFGDDPPDCNGMCDVCTDPKKVEKAIETFQQLSVSGKLKTKIGYDDNFADLYEGGRKGYENDYAAGNDDDDNEDDGDAREKRAKRETELLIQKQFALRKASAAKELDMHKTASISRVKFAMQTTVKVNGLTISSREANLTMLADLLKKNVDACKDTERPENELVYKDFEDIGVQMEYEAFTTSTVASLYRRSIAKHISAIKAATSSGMLYPDLKHHVPHARNSHGGEFKTIEAELKRKYGNEIVDELRQDDERRRGGSPVQRGGGTNGRPRGGGRFNHSRDGMNQTSINSFFGKQQQGGGGRGRGGMASLATLDDGDMWDDGEDGGGAAATTASDQAGVDAESKQVGEKGEIGGRRSPSVELVSSDSFSHPTKDDWGEREERKHKKRKSKTRSRDASRDRSPVRRERSREKSRGKSRSKSGHRSRDRSRSHEKPASYRSGRSQSREFEEGRRKHRKSWNRHGDEDDHYDSRPRKRYAGEYESQPAAKRPPSPQEDYNYSKQKSRVSHYDRAPPGPSEYKSSYGGGGRNYGANSYDRSSSSMGAANASLLSTDDMWDEPVTAAASSSKKVDSEDASSKYTPPPPTVKSPPPPPTTVPESSYSTGYSIYNQQTLQSVVYPPELPPPPPQISPSRKKSTSKKNYDYLFDAPSSDHNKKSSSTPSSASSSATSVPVNSLTAAQFTTAAKIHATIQKLNAAVSSAARNGNSSSSSSASSLSTATAANSSAPAPKKSSSTASSTVAAIPEPAAAVEKPTQAAAAGGAVGEQEKISKKNLADVVIRFLMPYYRQQKIKSKELFKGLARAISHKFYDVEVVVDRKVKKYIDDLMTHKGVIKSEADFPH</sequence>
<evidence type="ECO:0000256" key="23">
    <source>
        <dbReference type="ARBA" id="ARBA00076757"/>
    </source>
</evidence>
<evidence type="ECO:0000256" key="20">
    <source>
        <dbReference type="ARBA" id="ARBA00034808"/>
    </source>
</evidence>
<dbReference type="FunFam" id="3.40.50.300:FF:000614">
    <property type="entry name" value="ATP-dependent DNA helicase"/>
    <property type="match status" value="1"/>
</dbReference>
<evidence type="ECO:0000256" key="15">
    <source>
        <dbReference type="ARBA" id="ARBA00023204"/>
    </source>
</evidence>
<dbReference type="Gene3D" id="6.10.250.3140">
    <property type="match status" value="1"/>
</dbReference>
<dbReference type="FunFam" id="3.40.50.300:FF:000444">
    <property type="entry name" value="ATP-dependent DNA helicase"/>
    <property type="match status" value="1"/>
</dbReference>
<evidence type="ECO:0000259" key="27">
    <source>
        <dbReference type="PROSITE" id="PS51192"/>
    </source>
</evidence>
<evidence type="ECO:0000256" key="12">
    <source>
        <dbReference type="ARBA" id="ARBA00022833"/>
    </source>
</evidence>
<keyword evidence="6" id="KW-0235">DNA replication</keyword>
<dbReference type="GO" id="GO:0003677">
    <property type="term" value="F:DNA binding"/>
    <property type="evidence" value="ECO:0007669"/>
    <property type="project" value="UniProtKB-KW"/>
</dbReference>
<dbReference type="PROSITE" id="PS00690">
    <property type="entry name" value="DEAH_ATP_HELICASE"/>
    <property type="match status" value="1"/>
</dbReference>
<organism evidence="29">
    <name type="scientific">Culex pipiens</name>
    <name type="common">House mosquito</name>
    <dbReference type="NCBI Taxonomy" id="7175"/>
    <lineage>
        <taxon>Eukaryota</taxon>
        <taxon>Metazoa</taxon>
        <taxon>Ecdysozoa</taxon>
        <taxon>Arthropoda</taxon>
        <taxon>Hexapoda</taxon>
        <taxon>Insecta</taxon>
        <taxon>Pterygota</taxon>
        <taxon>Neoptera</taxon>
        <taxon>Endopterygota</taxon>
        <taxon>Diptera</taxon>
        <taxon>Nematocera</taxon>
        <taxon>Culicoidea</taxon>
        <taxon>Culicidae</taxon>
        <taxon>Culicinae</taxon>
        <taxon>Culicini</taxon>
        <taxon>Culex</taxon>
        <taxon>Culex</taxon>
    </lineage>
</organism>
<feature type="region of interest" description="Disordered" evidence="26">
    <location>
        <begin position="1210"/>
        <end position="1323"/>
    </location>
</feature>
<evidence type="ECO:0000256" key="22">
    <source>
        <dbReference type="ARBA" id="ARBA00074289"/>
    </source>
</evidence>
<dbReference type="PANTHER" id="PTHR13710:SF152">
    <property type="entry name" value="ATP-DEPENDENT DNA HELICASE Q5"/>
    <property type="match status" value="1"/>
</dbReference>
<dbReference type="InterPro" id="IPR014001">
    <property type="entry name" value="Helicase_ATP-bd"/>
</dbReference>
<feature type="compositionally biased region" description="Basic and acidic residues" evidence="26">
    <location>
        <begin position="69"/>
        <end position="83"/>
    </location>
</feature>
<keyword evidence="13" id="KW-0067">ATP-binding</keyword>
<feature type="compositionally biased region" description="Low complexity" evidence="26">
    <location>
        <begin position="1307"/>
        <end position="1323"/>
    </location>
</feature>
<dbReference type="InterPro" id="IPR011545">
    <property type="entry name" value="DEAD/DEAH_box_helicase_dom"/>
</dbReference>
<feature type="compositionally biased region" description="Gly residues" evidence="26">
    <location>
        <begin position="913"/>
        <end position="926"/>
    </location>
</feature>
<dbReference type="GO" id="GO:0005654">
    <property type="term" value="C:nucleoplasm"/>
    <property type="evidence" value="ECO:0007669"/>
    <property type="project" value="UniProtKB-SubCell"/>
</dbReference>
<dbReference type="InterPro" id="IPR001650">
    <property type="entry name" value="Helicase_C-like"/>
</dbReference>
<dbReference type="EMBL" id="HBUE01003380">
    <property type="protein sequence ID" value="CAG6444672.1"/>
    <property type="molecule type" value="Transcribed_RNA"/>
</dbReference>
<feature type="compositionally biased region" description="Low complexity" evidence="26">
    <location>
        <begin position="980"/>
        <end position="989"/>
    </location>
</feature>
<keyword evidence="8" id="KW-0547">Nucleotide-binding</keyword>
<feature type="domain" description="Helicase ATP-binding" evidence="27">
    <location>
        <begin position="265"/>
        <end position="440"/>
    </location>
</feature>
<keyword evidence="16" id="KW-0413">Isomerase</keyword>
<feature type="compositionally biased region" description="Basic and acidic residues" evidence="26">
    <location>
        <begin position="992"/>
        <end position="1005"/>
    </location>
</feature>
<feature type="compositionally biased region" description="Basic and acidic residues" evidence="26">
    <location>
        <begin position="1022"/>
        <end position="1032"/>
    </location>
</feature>
<comment type="catalytic activity">
    <reaction evidence="19">
        <text>Couples ATP hydrolysis with the unwinding of duplex DNA by translocating in the 3'-5' direction.</text>
        <dbReference type="EC" id="5.6.2.4"/>
    </reaction>
</comment>
<feature type="region of interest" description="Disordered" evidence="26">
    <location>
        <begin position="712"/>
        <end position="734"/>
    </location>
</feature>
<dbReference type="EC" id="5.6.2.4" evidence="20"/>
<dbReference type="GO" id="GO:0006260">
    <property type="term" value="P:DNA replication"/>
    <property type="evidence" value="ECO:0007669"/>
    <property type="project" value="UniProtKB-KW"/>
</dbReference>
<feature type="compositionally biased region" description="Pro residues" evidence="26">
    <location>
        <begin position="1230"/>
        <end position="1245"/>
    </location>
</feature>
<keyword evidence="9" id="KW-0227">DNA damage</keyword>
<name>A0A8D8ER37_CULPI</name>
<feature type="region of interest" description="Disordered" evidence="26">
    <location>
        <begin position="897"/>
        <end position="1193"/>
    </location>
</feature>
<feature type="compositionally biased region" description="Polar residues" evidence="26">
    <location>
        <begin position="933"/>
        <end position="943"/>
    </location>
</feature>
<dbReference type="Pfam" id="PF00271">
    <property type="entry name" value="Helicase_C"/>
    <property type="match status" value="1"/>
</dbReference>
<dbReference type="Pfam" id="PF08236">
    <property type="entry name" value="SRI"/>
    <property type="match status" value="1"/>
</dbReference>
<feature type="domain" description="Helicase C-terminal" evidence="28">
    <location>
        <begin position="468"/>
        <end position="633"/>
    </location>
</feature>
<keyword evidence="7" id="KW-0479">Metal-binding</keyword>
<feature type="compositionally biased region" description="Polar residues" evidence="26">
    <location>
        <begin position="1"/>
        <end position="10"/>
    </location>
</feature>
<evidence type="ECO:0000256" key="8">
    <source>
        <dbReference type="ARBA" id="ARBA00022741"/>
    </source>
</evidence>
<evidence type="ECO:0000256" key="5">
    <source>
        <dbReference type="ARBA" id="ARBA00022618"/>
    </source>
</evidence>
<dbReference type="InterPro" id="IPR002464">
    <property type="entry name" value="DNA/RNA_helicase_DEAH_CS"/>
</dbReference>
<dbReference type="CDD" id="cd18794">
    <property type="entry name" value="SF2_C_RecQ"/>
    <property type="match status" value="1"/>
</dbReference>
<evidence type="ECO:0000256" key="1">
    <source>
        <dbReference type="ARBA" id="ARBA00001947"/>
    </source>
</evidence>
<proteinExistence type="inferred from homology"/>
<feature type="compositionally biased region" description="Polar residues" evidence="26">
    <location>
        <begin position="1254"/>
        <end position="1265"/>
    </location>
</feature>
<evidence type="ECO:0000313" key="29">
    <source>
        <dbReference type="EMBL" id="CAG6444672.1"/>
    </source>
</evidence>
<dbReference type="Gene3D" id="3.40.50.300">
    <property type="entry name" value="P-loop containing nucleotide triphosphate hydrolases"/>
    <property type="match status" value="2"/>
</dbReference>
<dbReference type="GO" id="GO:0005524">
    <property type="term" value="F:ATP binding"/>
    <property type="evidence" value="ECO:0007669"/>
    <property type="project" value="UniProtKB-KW"/>
</dbReference>
<dbReference type="InterPro" id="IPR032284">
    <property type="entry name" value="RecQ_Zn-bd"/>
</dbReference>
<feature type="compositionally biased region" description="Polar residues" evidence="26">
    <location>
        <begin position="1181"/>
        <end position="1193"/>
    </location>
</feature>
<feature type="compositionally biased region" description="Pro residues" evidence="26">
    <location>
        <begin position="1270"/>
        <end position="1279"/>
    </location>
</feature>
<comment type="catalytic activity">
    <reaction evidence="21">
        <text>ATP + H2O = ADP + phosphate + H(+)</text>
        <dbReference type="Rhea" id="RHEA:13065"/>
        <dbReference type="ChEBI" id="CHEBI:15377"/>
        <dbReference type="ChEBI" id="CHEBI:15378"/>
        <dbReference type="ChEBI" id="CHEBI:30616"/>
        <dbReference type="ChEBI" id="CHEBI:43474"/>
        <dbReference type="ChEBI" id="CHEBI:456216"/>
    </reaction>
</comment>
<evidence type="ECO:0000256" key="10">
    <source>
        <dbReference type="ARBA" id="ARBA00022801"/>
    </source>
</evidence>
<accession>A0A8D8ER37</accession>
<dbReference type="GO" id="GO:0016787">
    <property type="term" value="F:hydrolase activity"/>
    <property type="evidence" value="ECO:0007669"/>
    <property type="project" value="UniProtKB-KW"/>
</dbReference>
<dbReference type="GO" id="GO:0000724">
    <property type="term" value="P:double-strand break repair via homologous recombination"/>
    <property type="evidence" value="ECO:0007669"/>
    <property type="project" value="TreeGrafter"/>
</dbReference>
<dbReference type="GO" id="GO:0045934">
    <property type="term" value="P:negative regulation of nucleobase-containing compound metabolic process"/>
    <property type="evidence" value="ECO:0007669"/>
    <property type="project" value="UniProtKB-ARBA"/>
</dbReference>
<keyword evidence="4" id="KW-0597">Phosphoprotein</keyword>
<dbReference type="SMART" id="SM00487">
    <property type="entry name" value="DEXDc"/>
    <property type="match status" value="1"/>
</dbReference>
<feature type="compositionally biased region" description="Acidic residues" evidence="26">
    <location>
        <begin position="718"/>
        <end position="728"/>
    </location>
</feature>
<evidence type="ECO:0000256" key="6">
    <source>
        <dbReference type="ARBA" id="ARBA00022705"/>
    </source>
</evidence>
<keyword evidence="12" id="KW-0862">Zinc</keyword>
<evidence type="ECO:0000256" key="4">
    <source>
        <dbReference type="ARBA" id="ARBA00022553"/>
    </source>
</evidence>
<evidence type="ECO:0000256" key="2">
    <source>
        <dbReference type="ARBA" id="ARBA00004642"/>
    </source>
</evidence>
<evidence type="ECO:0000256" key="18">
    <source>
        <dbReference type="ARBA" id="ARBA00023306"/>
    </source>
</evidence>
<dbReference type="PROSITE" id="PS51192">
    <property type="entry name" value="HELICASE_ATP_BIND_1"/>
    <property type="match status" value="1"/>
</dbReference>
<comment type="similarity">
    <text evidence="3">Belongs to the helicase family. RecQ subfamily.</text>
</comment>
<protein>
    <recommendedName>
        <fullName evidence="22">ATP-dependent DNA helicase Q5</fullName>
        <ecNumber evidence="20">5.6.2.4</ecNumber>
    </recommendedName>
    <alternativeName>
        <fullName evidence="23">DNA 3'-5' helicase RecQ5</fullName>
    </alternativeName>
    <alternativeName>
        <fullName evidence="24">DNA helicase, RecQ-like type 5</fullName>
    </alternativeName>
    <alternativeName>
        <fullName evidence="25">RecQ protein-like 5</fullName>
    </alternativeName>
</protein>
<feature type="compositionally biased region" description="Acidic residues" evidence="26">
    <location>
        <begin position="53"/>
        <end position="64"/>
    </location>
</feature>
<evidence type="ECO:0000256" key="26">
    <source>
        <dbReference type="SAM" id="MobiDB-lite"/>
    </source>
</evidence>
<keyword evidence="14" id="KW-0238">DNA-binding</keyword>
<evidence type="ECO:0000256" key="13">
    <source>
        <dbReference type="ARBA" id="ARBA00022840"/>
    </source>
</evidence>
<dbReference type="InterPro" id="IPR013257">
    <property type="entry name" value="SRI"/>
</dbReference>
<feature type="compositionally biased region" description="Basic and acidic residues" evidence="26">
    <location>
        <begin position="31"/>
        <end position="52"/>
    </location>
</feature>
<feature type="compositionally biased region" description="Acidic residues" evidence="26">
    <location>
        <begin position="965"/>
        <end position="975"/>
    </location>
</feature>
<feature type="compositionally biased region" description="Acidic residues" evidence="26">
    <location>
        <begin position="191"/>
        <end position="200"/>
    </location>
</feature>
<keyword evidence="5" id="KW-0132">Cell division</keyword>
<comment type="cofactor">
    <cofactor evidence="1">
        <name>Zn(2+)</name>
        <dbReference type="ChEBI" id="CHEBI:29105"/>
    </cofactor>
</comment>
<reference evidence="29" key="1">
    <citation type="submission" date="2021-05" db="EMBL/GenBank/DDBJ databases">
        <authorList>
            <person name="Alioto T."/>
            <person name="Alioto T."/>
            <person name="Gomez Garrido J."/>
        </authorList>
    </citation>
    <scope>NUCLEOTIDE SEQUENCE</scope>
</reference>
<dbReference type="SUPFAM" id="SSF52540">
    <property type="entry name" value="P-loop containing nucleoside triphosphate hydrolases"/>
    <property type="match status" value="1"/>
</dbReference>
<feature type="compositionally biased region" description="Basic and acidic residues" evidence="26">
    <location>
        <begin position="897"/>
        <end position="906"/>
    </location>
</feature>
<keyword evidence="17" id="KW-0539">Nucleus</keyword>
<evidence type="ECO:0000256" key="19">
    <source>
        <dbReference type="ARBA" id="ARBA00034617"/>
    </source>
</evidence>
<feature type="compositionally biased region" description="Basic and acidic residues" evidence="26">
    <location>
        <begin position="1043"/>
        <end position="1064"/>
    </location>
</feature>
<keyword evidence="18" id="KW-0131">Cell cycle</keyword>
<feature type="compositionally biased region" description="Basic and acidic residues" evidence="26">
    <location>
        <begin position="1111"/>
        <end position="1122"/>
    </location>
</feature>
<dbReference type="PROSITE" id="PS51194">
    <property type="entry name" value="HELICASE_CTER"/>
    <property type="match status" value="1"/>
</dbReference>
<dbReference type="SMART" id="SM00490">
    <property type="entry name" value="HELICc"/>
    <property type="match status" value="1"/>
</dbReference>
<dbReference type="GO" id="GO:0005737">
    <property type="term" value="C:cytoplasm"/>
    <property type="evidence" value="ECO:0007669"/>
    <property type="project" value="TreeGrafter"/>
</dbReference>
<feature type="region of interest" description="Disordered" evidence="26">
    <location>
        <begin position="1"/>
        <end position="217"/>
    </location>
</feature>
<dbReference type="GO" id="GO:0006355">
    <property type="term" value="P:regulation of DNA-templated transcription"/>
    <property type="evidence" value="ECO:0007669"/>
    <property type="project" value="InterPro"/>
</dbReference>
<keyword evidence="15" id="KW-0234">DNA repair</keyword>
<dbReference type="GO" id="GO:0010605">
    <property type="term" value="P:negative regulation of macromolecule metabolic process"/>
    <property type="evidence" value="ECO:0007669"/>
    <property type="project" value="UniProtKB-ARBA"/>
</dbReference>
<feature type="compositionally biased region" description="Basic residues" evidence="26">
    <location>
        <begin position="1065"/>
        <end position="1077"/>
    </location>
</feature>
<evidence type="ECO:0000256" key="16">
    <source>
        <dbReference type="ARBA" id="ARBA00023235"/>
    </source>
</evidence>
<keyword evidence="11 29" id="KW-0347">Helicase</keyword>
<dbReference type="GO" id="GO:0051301">
    <property type="term" value="P:cell division"/>
    <property type="evidence" value="ECO:0007669"/>
    <property type="project" value="UniProtKB-KW"/>
</dbReference>
<dbReference type="Pfam" id="PF16124">
    <property type="entry name" value="RecQ_Zn_bind"/>
    <property type="match status" value="1"/>
</dbReference>
<evidence type="ECO:0000256" key="21">
    <source>
        <dbReference type="ARBA" id="ARBA00049360"/>
    </source>
</evidence>
<evidence type="ECO:0000256" key="9">
    <source>
        <dbReference type="ARBA" id="ARBA00022763"/>
    </source>
</evidence>
<evidence type="ECO:0000256" key="14">
    <source>
        <dbReference type="ARBA" id="ARBA00023125"/>
    </source>
</evidence>